<evidence type="ECO:0000313" key="2">
    <source>
        <dbReference type="EMBL" id="CAK0795846.1"/>
    </source>
</evidence>
<comment type="caution">
    <text evidence="2">The sequence shown here is derived from an EMBL/GenBank/DDBJ whole genome shotgun (WGS) entry which is preliminary data.</text>
</comment>
<dbReference type="EMBL" id="CAUYUJ010001422">
    <property type="protein sequence ID" value="CAK0795846.1"/>
    <property type="molecule type" value="Genomic_DNA"/>
</dbReference>
<evidence type="ECO:0000313" key="3">
    <source>
        <dbReference type="Proteomes" id="UP001189429"/>
    </source>
</evidence>
<accession>A0ABN9PRR8</accession>
<gene>
    <name evidence="2" type="ORF">PCOR1329_LOCUS5394</name>
</gene>
<evidence type="ECO:0000256" key="1">
    <source>
        <dbReference type="ARBA" id="ARBA00006545"/>
    </source>
</evidence>
<protein>
    <recommendedName>
        <fullName evidence="4">FACT complex subunit</fullName>
    </recommendedName>
</protein>
<proteinExistence type="inferred from homology"/>
<dbReference type="PANTHER" id="PTHR16166:SF93">
    <property type="entry name" value="INTERMEMBRANE LIPID TRANSFER PROTEIN VPS13"/>
    <property type="match status" value="1"/>
</dbReference>
<dbReference type="InterPro" id="IPR026847">
    <property type="entry name" value="VPS13"/>
</dbReference>
<comment type="similarity">
    <text evidence="1">Belongs to the VPS13 family.</text>
</comment>
<dbReference type="PANTHER" id="PTHR16166">
    <property type="entry name" value="VACUOLAR PROTEIN SORTING-ASSOCIATED PROTEIN VPS13"/>
    <property type="match status" value="1"/>
</dbReference>
<reference evidence="2" key="1">
    <citation type="submission" date="2023-10" db="EMBL/GenBank/DDBJ databases">
        <authorList>
            <person name="Chen Y."/>
            <person name="Shah S."/>
            <person name="Dougan E. K."/>
            <person name="Thang M."/>
            <person name="Chan C."/>
        </authorList>
    </citation>
    <scope>NUCLEOTIDE SEQUENCE [LARGE SCALE GENOMIC DNA]</scope>
</reference>
<keyword evidence="3" id="KW-1185">Reference proteome</keyword>
<sequence length="382" mass="43772">MEALIIKIFKQKLGEFAKVDPDNVKADLSSGEVSLRKAQLRAEVFDQIHLPITLRGGYIDEMSFRFDVGMFSSGAAKVVVKNCFLVLGPQSCDWSWDSVFQFKSKLVDLLMKVYTLKPLKKKKRVTGGWFKDMQQAMAVNFAQKFLGLLEVQISNIHFRYEDAETQKVPFACGFKIGNVQVASDARQKDHQRSTGQWSGSSAELQAKVEQDLVFFCQRIATRRISAYWDIGRPIRIQGPTEGEEVKNMFCQLNRREIFSTCVVEKILSSSSARIAEKRKSLDGPVFRERLDFHQYLVFPSGLDAHVTVNKTCDTTRKQLAPLKDANVIVEPLEVAVDSEQLRSMNELLTSVRRFSTKDVRFRTRPQEPISNTWPRTCRWRRN</sequence>
<organism evidence="2 3">
    <name type="scientific">Prorocentrum cordatum</name>
    <dbReference type="NCBI Taxonomy" id="2364126"/>
    <lineage>
        <taxon>Eukaryota</taxon>
        <taxon>Sar</taxon>
        <taxon>Alveolata</taxon>
        <taxon>Dinophyceae</taxon>
        <taxon>Prorocentrales</taxon>
        <taxon>Prorocentraceae</taxon>
        <taxon>Prorocentrum</taxon>
    </lineage>
</organism>
<dbReference type="Proteomes" id="UP001189429">
    <property type="component" value="Unassembled WGS sequence"/>
</dbReference>
<evidence type="ECO:0008006" key="4">
    <source>
        <dbReference type="Google" id="ProtNLM"/>
    </source>
</evidence>
<name>A0ABN9PRR8_9DINO</name>